<dbReference type="AlphaFoldDB" id="A0AA39PT87"/>
<evidence type="ECO:0000313" key="1">
    <source>
        <dbReference type="EMBL" id="KAK0490112.1"/>
    </source>
</evidence>
<sequence>MSSLADHGSLLQGTNRATYRGVSNLEDWDMYYPYFESEAEALLVSDTTAGRTAALPLKDSLLPSLYISQQLSTFPNPGACADFAGYPSTENQHYEPAYLPGTHRFLEQEAGIILPRSTLPSSSNHNNVDWSDVGSKSSSLKERIDGYNGIAEVSISFDTPPKIHVYKCLYLGCDFESQSQRGPAGHKSVHATGIFPCPKCDVVFFRSKALSMLSGAYKGAQESQQYMQKANAKAFLPSLRKEVCA</sequence>
<accession>A0AA39PT87</accession>
<name>A0AA39PT87_9AGAR</name>
<keyword evidence="2" id="KW-1185">Reference proteome</keyword>
<protein>
    <submittedName>
        <fullName evidence="1">Uncharacterized protein</fullName>
    </submittedName>
</protein>
<evidence type="ECO:0000313" key="2">
    <source>
        <dbReference type="Proteomes" id="UP001175228"/>
    </source>
</evidence>
<reference evidence="1" key="1">
    <citation type="submission" date="2023-06" db="EMBL/GenBank/DDBJ databases">
        <authorList>
            <consortium name="Lawrence Berkeley National Laboratory"/>
            <person name="Ahrendt S."/>
            <person name="Sahu N."/>
            <person name="Indic B."/>
            <person name="Wong-Bajracharya J."/>
            <person name="Merenyi Z."/>
            <person name="Ke H.-M."/>
            <person name="Monk M."/>
            <person name="Kocsube S."/>
            <person name="Drula E."/>
            <person name="Lipzen A."/>
            <person name="Balint B."/>
            <person name="Henrissat B."/>
            <person name="Andreopoulos B."/>
            <person name="Martin F.M."/>
            <person name="Harder C.B."/>
            <person name="Rigling D."/>
            <person name="Ford K.L."/>
            <person name="Foster G.D."/>
            <person name="Pangilinan J."/>
            <person name="Papanicolaou A."/>
            <person name="Barry K."/>
            <person name="LaButti K."/>
            <person name="Viragh M."/>
            <person name="Koriabine M."/>
            <person name="Yan M."/>
            <person name="Riley R."/>
            <person name="Champramary S."/>
            <person name="Plett K.L."/>
            <person name="Tsai I.J."/>
            <person name="Slot J."/>
            <person name="Sipos G."/>
            <person name="Plett J."/>
            <person name="Nagy L.G."/>
            <person name="Grigoriev I.V."/>
        </authorList>
    </citation>
    <scope>NUCLEOTIDE SEQUENCE</scope>
    <source>
        <strain evidence="1">HWK02</strain>
    </source>
</reference>
<dbReference type="EMBL" id="JAUEPU010000034">
    <property type="protein sequence ID" value="KAK0490112.1"/>
    <property type="molecule type" value="Genomic_DNA"/>
</dbReference>
<dbReference type="Proteomes" id="UP001175228">
    <property type="component" value="Unassembled WGS sequence"/>
</dbReference>
<gene>
    <name evidence="1" type="ORF">EDD18DRAFT_1358748</name>
</gene>
<comment type="caution">
    <text evidence="1">The sequence shown here is derived from an EMBL/GenBank/DDBJ whole genome shotgun (WGS) entry which is preliminary data.</text>
</comment>
<organism evidence="1 2">
    <name type="scientific">Armillaria luteobubalina</name>
    <dbReference type="NCBI Taxonomy" id="153913"/>
    <lineage>
        <taxon>Eukaryota</taxon>
        <taxon>Fungi</taxon>
        <taxon>Dikarya</taxon>
        <taxon>Basidiomycota</taxon>
        <taxon>Agaricomycotina</taxon>
        <taxon>Agaricomycetes</taxon>
        <taxon>Agaricomycetidae</taxon>
        <taxon>Agaricales</taxon>
        <taxon>Marasmiineae</taxon>
        <taxon>Physalacriaceae</taxon>
        <taxon>Armillaria</taxon>
    </lineage>
</organism>
<proteinExistence type="predicted"/>